<reference evidence="1 2" key="1">
    <citation type="journal article" date="2021" name="Comput. Struct. Biotechnol. J.">
        <title>De novo genome assembly of the potent medicinal plant Rehmannia glutinosa using nanopore technology.</title>
        <authorList>
            <person name="Ma L."/>
            <person name="Dong C."/>
            <person name="Song C."/>
            <person name="Wang X."/>
            <person name="Zheng X."/>
            <person name="Niu Y."/>
            <person name="Chen S."/>
            <person name="Feng W."/>
        </authorList>
    </citation>
    <scope>NUCLEOTIDE SEQUENCE [LARGE SCALE GENOMIC DNA]</scope>
    <source>
        <strain evidence="1">DH-2019</strain>
    </source>
</reference>
<proteinExistence type="predicted"/>
<evidence type="ECO:0000313" key="1">
    <source>
        <dbReference type="EMBL" id="KAK6157992.1"/>
    </source>
</evidence>
<protein>
    <submittedName>
        <fullName evidence="1">Uncharacterized protein</fullName>
    </submittedName>
</protein>
<comment type="caution">
    <text evidence="1">The sequence shown here is derived from an EMBL/GenBank/DDBJ whole genome shotgun (WGS) entry which is preliminary data.</text>
</comment>
<dbReference type="EMBL" id="JABTTQ020000004">
    <property type="protein sequence ID" value="KAK6157992.1"/>
    <property type="molecule type" value="Genomic_DNA"/>
</dbReference>
<organism evidence="1 2">
    <name type="scientific">Rehmannia glutinosa</name>
    <name type="common">Chinese foxglove</name>
    <dbReference type="NCBI Taxonomy" id="99300"/>
    <lineage>
        <taxon>Eukaryota</taxon>
        <taxon>Viridiplantae</taxon>
        <taxon>Streptophyta</taxon>
        <taxon>Embryophyta</taxon>
        <taxon>Tracheophyta</taxon>
        <taxon>Spermatophyta</taxon>
        <taxon>Magnoliopsida</taxon>
        <taxon>eudicotyledons</taxon>
        <taxon>Gunneridae</taxon>
        <taxon>Pentapetalae</taxon>
        <taxon>asterids</taxon>
        <taxon>lamiids</taxon>
        <taxon>Lamiales</taxon>
        <taxon>Orobanchaceae</taxon>
        <taxon>Rehmannieae</taxon>
        <taxon>Rehmannia</taxon>
    </lineage>
</organism>
<name>A0ABR0XFR0_REHGL</name>
<keyword evidence="2" id="KW-1185">Reference proteome</keyword>
<accession>A0ABR0XFR0</accession>
<evidence type="ECO:0000313" key="2">
    <source>
        <dbReference type="Proteomes" id="UP001318860"/>
    </source>
</evidence>
<dbReference type="Proteomes" id="UP001318860">
    <property type="component" value="Unassembled WGS sequence"/>
</dbReference>
<sequence>MPLSSTTTNTRKQTKFPITGEFSETIIAVTKEFSFSIVVAAISPHTPTNSGHDCLPRSGRSKIGGVNSGCDSDESNSPSRWWGLSPSPAHDHVYGGRMSGYYSCPFIYLEKREKVFTYQNIAFFTLCTLTSKYLYICTIDPINDVTLFTLKINHAGVVKYEYVKHYLEGSTNYFDRVDGEMFEMIELKDFIEQIGYNSEKVKLKTLTKLLSVSHSKEDNSSASIAEFAPNHVPVNPMHEAPLIGSQLIVFSSTTESSQPSTVKKSGCSKLHHVGDEIITFSDFFPLKLYALCWFNGSKKRRKHNSLLRVCKTSSSTTTIKSSPDYQSSKKSAFCARFTRKSCVILRSFSTCKYELFGRLIIREDDFMVARCGSFASLSNLLLRLDPSAQGSCQNDVPSPFPTFLTSLSRNQLLESLVKMILDALSNSLNRFFPLSIFLQLDKRLISPFNLLNRQTTGSILHIHVIDGVLEFFNVLLQFPKNFLVPPFGSLTKSCHHIAASCLWVFGIGLDSLAFALYTPPAGNVFNIDGLDGS</sequence>
<gene>
    <name evidence="1" type="ORF">DH2020_005306</name>
</gene>